<evidence type="ECO:0000313" key="2">
    <source>
        <dbReference type="EMBL" id="CAD1833713.1"/>
    </source>
</evidence>
<protein>
    <submittedName>
        <fullName evidence="2">Uncharacterized protein</fullName>
    </submittedName>
</protein>
<proteinExistence type="predicted"/>
<feature type="region of interest" description="Disordered" evidence="1">
    <location>
        <begin position="49"/>
        <end position="80"/>
    </location>
</feature>
<organism evidence="2">
    <name type="scientific">Ananas comosus var. bracteatus</name>
    <name type="common">red pineapple</name>
    <dbReference type="NCBI Taxonomy" id="296719"/>
    <lineage>
        <taxon>Eukaryota</taxon>
        <taxon>Viridiplantae</taxon>
        <taxon>Streptophyta</taxon>
        <taxon>Embryophyta</taxon>
        <taxon>Tracheophyta</taxon>
        <taxon>Spermatophyta</taxon>
        <taxon>Magnoliopsida</taxon>
        <taxon>Liliopsida</taxon>
        <taxon>Poales</taxon>
        <taxon>Bromeliaceae</taxon>
        <taxon>Bromelioideae</taxon>
        <taxon>Ananas</taxon>
    </lineage>
</organism>
<reference evidence="2" key="1">
    <citation type="submission" date="2020-07" db="EMBL/GenBank/DDBJ databases">
        <authorList>
            <person name="Lin J."/>
        </authorList>
    </citation>
    <scope>NUCLEOTIDE SEQUENCE</scope>
</reference>
<accession>A0A6V7PSM5</accession>
<feature type="region of interest" description="Disordered" evidence="1">
    <location>
        <begin position="167"/>
        <end position="189"/>
    </location>
</feature>
<name>A0A6V7PSM5_ANACO</name>
<dbReference type="AlphaFoldDB" id="A0A6V7PSM5"/>
<feature type="compositionally biased region" description="Low complexity" evidence="1">
    <location>
        <begin position="60"/>
        <end position="75"/>
    </location>
</feature>
<evidence type="ECO:0000256" key="1">
    <source>
        <dbReference type="SAM" id="MobiDB-lite"/>
    </source>
</evidence>
<gene>
    <name evidence="2" type="ORF">CB5_LOCUS16924</name>
</gene>
<feature type="compositionally biased region" description="Polar residues" evidence="1">
    <location>
        <begin position="180"/>
        <end position="189"/>
    </location>
</feature>
<sequence>MAVPSPGSALSPTLCRDLRYDLRRCHALSALSPWRHGYAQRAPRPLPGIAPRPLLPRHCAAPSSSPAPRRALSLAGTAPSPRPLPGAGICGVIFGGTPSPWRPLQPPRSRAPMPSLSRPCLVQQNAEPIMGLSAGIGEVGAELGWALGEDPLSEAATRWRNTHRTIPSMAATSLPRRAPQWSSASSPSK</sequence>
<dbReference type="EMBL" id="LR862151">
    <property type="protein sequence ID" value="CAD1833713.1"/>
    <property type="molecule type" value="Genomic_DNA"/>
</dbReference>